<reference evidence="2 3" key="1">
    <citation type="submission" date="2021-06" db="EMBL/GenBank/DDBJ databases">
        <authorList>
            <person name="Palmer J.M."/>
        </authorList>
    </citation>
    <scope>NUCLEOTIDE SEQUENCE [LARGE SCALE GENOMIC DNA]</scope>
    <source>
        <strain evidence="2 3">AS_MEX2019</strain>
        <tissue evidence="2">Muscle</tissue>
    </source>
</reference>
<evidence type="ECO:0000313" key="2">
    <source>
        <dbReference type="EMBL" id="MEQ2286593.1"/>
    </source>
</evidence>
<dbReference type="EMBL" id="JAHRIP010018975">
    <property type="protein sequence ID" value="MEQ2286593.1"/>
    <property type="molecule type" value="Genomic_DNA"/>
</dbReference>
<comment type="caution">
    <text evidence="2">The sequence shown here is derived from an EMBL/GenBank/DDBJ whole genome shotgun (WGS) entry which is preliminary data.</text>
</comment>
<protein>
    <submittedName>
        <fullName evidence="2">Uncharacterized protein</fullName>
    </submittedName>
</protein>
<feature type="region of interest" description="Disordered" evidence="1">
    <location>
        <begin position="1"/>
        <end position="23"/>
    </location>
</feature>
<sequence length="92" mass="10190">MSSRASTTTQSTTPPSSQHGLSLTGLPENFLQASIDQFTLDITLLSLLWSCAPRPHISFPLAVQSSPPLVIYWSWFSRHKLIPVKINLLKSV</sequence>
<name>A0ABV0XZ42_9TELE</name>
<gene>
    <name evidence="2" type="ORF">AMECASPLE_003986</name>
</gene>
<proteinExistence type="predicted"/>
<organism evidence="2 3">
    <name type="scientific">Ameca splendens</name>
    <dbReference type="NCBI Taxonomy" id="208324"/>
    <lineage>
        <taxon>Eukaryota</taxon>
        <taxon>Metazoa</taxon>
        <taxon>Chordata</taxon>
        <taxon>Craniata</taxon>
        <taxon>Vertebrata</taxon>
        <taxon>Euteleostomi</taxon>
        <taxon>Actinopterygii</taxon>
        <taxon>Neopterygii</taxon>
        <taxon>Teleostei</taxon>
        <taxon>Neoteleostei</taxon>
        <taxon>Acanthomorphata</taxon>
        <taxon>Ovalentaria</taxon>
        <taxon>Atherinomorphae</taxon>
        <taxon>Cyprinodontiformes</taxon>
        <taxon>Goodeidae</taxon>
        <taxon>Ameca</taxon>
    </lineage>
</organism>
<evidence type="ECO:0000313" key="3">
    <source>
        <dbReference type="Proteomes" id="UP001469553"/>
    </source>
</evidence>
<evidence type="ECO:0000256" key="1">
    <source>
        <dbReference type="SAM" id="MobiDB-lite"/>
    </source>
</evidence>
<dbReference type="Proteomes" id="UP001469553">
    <property type="component" value="Unassembled WGS sequence"/>
</dbReference>
<keyword evidence="3" id="KW-1185">Reference proteome</keyword>
<feature type="compositionally biased region" description="Low complexity" evidence="1">
    <location>
        <begin position="1"/>
        <end position="18"/>
    </location>
</feature>
<accession>A0ABV0XZ42</accession>